<protein>
    <submittedName>
        <fullName evidence="1">Uncharacterized protein</fullName>
    </submittedName>
</protein>
<dbReference type="OrthoDB" id="10575463at2759"/>
<dbReference type="KEGG" id="egl:EGR_10232"/>
<dbReference type="RefSeq" id="XP_024346118.1">
    <property type="nucleotide sequence ID" value="XM_024499481.1"/>
</dbReference>
<dbReference type="AlphaFoldDB" id="W6U8S7"/>
<dbReference type="GeneID" id="36345947"/>
<dbReference type="EMBL" id="APAU02000200">
    <property type="protein sequence ID" value="EUB54922.1"/>
    <property type="molecule type" value="Genomic_DNA"/>
</dbReference>
<evidence type="ECO:0000313" key="1">
    <source>
        <dbReference type="EMBL" id="EUB54922.1"/>
    </source>
</evidence>
<keyword evidence="2" id="KW-1185">Reference proteome</keyword>
<accession>W6U8S7</accession>
<comment type="caution">
    <text evidence="1">The sequence shown here is derived from an EMBL/GenBank/DDBJ whole genome shotgun (WGS) entry which is preliminary data.</text>
</comment>
<evidence type="ECO:0000313" key="2">
    <source>
        <dbReference type="Proteomes" id="UP000019149"/>
    </source>
</evidence>
<dbReference type="CTD" id="36345947"/>
<dbReference type="Proteomes" id="UP000019149">
    <property type="component" value="Unassembled WGS sequence"/>
</dbReference>
<reference evidence="1 2" key="1">
    <citation type="journal article" date="2013" name="Nat. Genet.">
        <title>The genome of the hydatid tapeworm Echinococcus granulosus.</title>
        <authorList>
            <person name="Zheng H."/>
            <person name="Zhang W."/>
            <person name="Zhang L."/>
            <person name="Zhang Z."/>
            <person name="Li J."/>
            <person name="Lu G."/>
            <person name="Zhu Y."/>
            <person name="Wang Y."/>
            <person name="Huang Y."/>
            <person name="Liu J."/>
            <person name="Kang H."/>
            <person name="Chen J."/>
            <person name="Wang L."/>
            <person name="Chen A."/>
            <person name="Yu S."/>
            <person name="Gao Z."/>
            <person name="Jin L."/>
            <person name="Gu W."/>
            <person name="Wang Z."/>
            <person name="Zhao L."/>
            <person name="Shi B."/>
            <person name="Wen H."/>
            <person name="Lin R."/>
            <person name="Jones M.K."/>
            <person name="Brejova B."/>
            <person name="Vinar T."/>
            <person name="Zhao G."/>
            <person name="McManus D.P."/>
            <person name="Chen Z."/>
            <person name="Zhou Y."/>
            <person name="Wang S."/>
        </authorList>
    </citation>
    <scope>NUCLEOTIDE SEQUENCE [LARGE SCALE GENOMIC DNA]</scope>
</reference>
<organism evidence="1 2">
    <name type="scientific">Echinococcus granulosus</name>
    <name type="common">Hydatid tapeworm</name>
    <dbReference type="NCBI Taxonomy" id="6210"/>
    <lineage>
        <taxon>Eukaryota</taxon>
        <taxon>Metazoa</taxon>
        <taxon>Spiralia</taxon>
        <taxon>Lophotrochozoa</taxon>
        <taxon>Platyhelminthes</taxon>
        <taxon>Cestoda</taxon>
        <taxon>Eucestoda</taxon>
        <taxon>Cyclophyllidea</taxon>
        <taxon>Taeniidae</taxon>
        <taxon>Echinococcus</taxon>
        <taxon>Echinococcus granulosus group</taxon>
    </lineage>
</organism>
<name>W6U8S7_ECHGR</name>
<proteinExistence type="predicted"/>
<gene>
    <name evidence="1" type="ORF">EGR_10232</name>
</gene>
<sequence>MSKICCFLLRPDGRQQTGEMVLRVVEDLLKRTVWVQLKQNASSADNYATIFAVGGMMHKYTESVTFSSDLVLSPCLTSEPTFNAIARRYNVKCSGELFHRSRHSRSRNVRDSISSKEPRRRGVCCAWGHIVTERLVNPDAVMQQLHDLFLKKTGTPDVELTSLLIVSWVIGNPTCSKIYLPE</sequence>